<protein>
    <submittedName>
        <fullName evidence="1">Uncharacterized protein</fullName>
    </submittedName>
</protein>
<name>A0A2G9TTI4_TELCI</name>
<evidence type="ECO:0000313" key="1">
    <source>
        <dbReference type="EMBL" id="PIO61247.1"/>
    </source>
</evidence>
<reference evidence="1 2" key="1">
    <citation type="submission" date="2015-09" db="EMBL/GenBank/DDBJ databases">
        <title>Draft genome of the parasitic nematode Teladorsagia circumcincta isolate WARC Sus (inbred).</title>
        <authorList>
            <person name="Mitreva M."/>
        </authorList>
    </citation>
    <scope>NUCLEOTIDE SEQUENCE [LARGE SCALE GENOMIC DNA]</scope>
    <source>
        <strain evidence="1 2">S</strain>
    </source>
</reference>
<gene>
    <name evidence="1" type="ORF">TELCIR_17237</name>
</gene>
<accession>A0A2G9TTI4</accession>
<sequence length="35" mass="3891">MESVANSRMPNHCVNVLSKLGRRFLAMIILMSPSS</sequence>
<dbReference type="AlphaFoldDB" id="A0A2G9TTI4"/>
<evidence type="ECO:0000313" key="2">
    <source>
        <dbReference type="Proteomes" id="UP000230423"/>
    </source>
</evidence>
<dbReference type="EMBL" id="KZ353964">
    <property type="protein sequence ID" value="PIO61247.1"/>
    <property type="molecule type" value="Genomic_DNA"/>
</dbReference>
<dbReference type="Proteomes" id="UP000230423">
    <property type="component" value="Unassembled WGS sequence"/>
</dbReference>
<proteinExistence type="predicted"/>
<keyword evidence="2" id="KW-1185">Reference proteome</keyword>
<organism evidence="1 2">
    <name type="scientific">Teladorsagia circumcincta</name>
    <name type="common">Brown stomach worm</name>
    <name type="synonym">Ostertagia circumcincta</name>
    <dbReference type="NCBI Taxonomy" id="45464"/>
    <lineage>
        <taxon>Eukaryota</taxon>
        <taxon>Metazoa</taxon>
        <taxon>Ecdysozoa</taxon>
        <taxon>Nematoda</taxon>
        <taxon>Chromadorea</taxon>
        <taxon>Rhabditida</taxon>
        <taxon>Rhabditina</taxon>
        <taxon>Rhabditomorpha</taxon>
        <taxon>Strongyloidea</taxon>
        <taxon>Trichostrongylidae</taxon>
        <taxon>Teladorsagia</taxon>
    </lineage>
</organism>